<dbReference type="Gene3D" id="1.25.40.10">
    <property type="entry name" value="Tetratricopeptide repeat domain"/>
    <property type="match status" value="2"/>
</dbReference>
<dbReference type="InterPro" id="IPR011990">
    <property type="entry name" value="TPR-like_helical_dom_sf"/>
</dbReference>
<keyword evidence="2" id="KW-1133">Transmembrane helix</keyword>
<dbReference type="RefSeq" id="WP_408073770.1">
    <property type="nucleotide sequence ID" value="NZ_JBELQB010000003.1"/>
</dbReference>
<keyword evidence="1" id="KW-0238">DNA-binding</keyword>
<protein>
    <submittedName>
        <fullName evidence="5">AraC family transcriptional regulator</fullName>
    </submittedName>
</protein>
<evidence type="ECO:0000256" key="2">
    <source>
        <dbReference type="SAM" id="Phobius"/>
    </source>
</evidence>
<dbReference type="PANTHER" id="PTHR43280:SF2">
    <property type="entry name" value="HTH-TYPE TRANSCRIPTIONAL REGULATOR EXSA"/>
    <property type="match status" value="1"/>
</dbReference>
<feature type="domain" description="HTH araC/xylS-type" evidence="4">
    <location>
        <begin position="443"/>
        <end position="551"/>
    </location>
</feature>
<keyword evidence="2" id="KW-0472">Membrane</keyword>
<dbReference type="SUPFAM" id="SSF48452">
    <property type="entry name" value="TPR-like"/>
    <property type="match status" value="1"/>
</dbReference>
<evidence type="ECO:0000256" key="1">
    <source>
        <dbReference type="ARBA" id="ARBA00023125"/>
    </source>
</evidence>
<name>A0ABW8Y962_9FLAO</name>
<keyword evidence="2" id="KW-0812">Transmembrane</keyword>
<dbReference type="InterPro" id="IPR018060">
    <property type="entry name" value="HTH_AraC"/>
</dbReference>
<reference evidence="5 6" key="1">
    <citation type="submission" date="2024-06" db="EMBL/GenBank/DDBJ databases">
        <authorList>
            <person name="Kaempfer P."/>
            <person name="Viver T."/>
        </authorList>
    </citation>
    <scope>NUCLEOTIDE SEQUENCE [LARGE SCALE GENOMIC DNA]</scope>
    <source>
        <strain evidence="5 6">ST-75</strain>
    </source>
</reference>
<accession>A0ABW8Y962</accession>
<gene>
    <name evidence="5" type="ORF">ABS768_04475</name>
</gene>
<evidence type="ECO:0000313" key="6">
    <source>
        <dbReference type="Proteomes" id="UP001629059"/>
    </source>
</evidence>
<dbReference type="PANTHER" id="PTHR43280">
    <property type="entry name" value="ARAC-FAMILY TRANSCRIPTIONAL REGULATOR"/>
    <property type="match status" value="1"/>
</dbReference>
<dbReference type="EMBL" id="JBELQB010000003">
    <property type="protein sequence ID" value="MFL9836741.1"/>
    <property type="molecule type" value="Genomic_DNA"/>
</dbReference>
<dbReference type="Pfam" id="PF13424">
    <property type="entry name" value="TPR_12"/>
    <property type="match status" value="1"/>
</dbReference>
<proteinExistence type="predicted"/>
<evidence type="ECO:0000313" key="5">
    <source>
        <dbReference type="EMBL" id="MFL9836741.1"/>
    </source>
</evidence>
<dbReference type="Pfam" id="PF12833">
    <property type="entry name" value="HTH_18"/>
    <property type="match status" value="1"/>
</dbReference>
<dbReference type="SMART" id="SM00342">
    <property type="entry name" value="HTH_ARAC"/>
    <property type="match status" value="1"/>
</dbReference>
<comment type="caution">
    <text evidence="5">The sequence shown here is derived from an EMBL/GenBank/DDBJ whole genome shotgun (WGS) entry which is preliminary data.</text>
</comment>
<evidence type="ECO:0000256" key="3">
    <source>
        <dbReference type="SAM" id="SignalP"/>
    </source>
</evidence>
<organism evidence="5 6">
    <name type="scientific">Flavobacterium rhizophilum</name>
    <dbReference type="NCBI Taxonomy" id="3163296"/>
    <lineage>
        <taxon>Bacteria</taxon>
        <taxon>Pseudomonadati</taxon>
        <taxon>Bacteroidota</taxon>
        <taxon>Flavobacteriia</taxon>
        <taxon>Flavobacteriales</taxon>
        <taxon>Flavobacteriaceae</taxon>
        <taxon>Flavobacterium</taxon>
    </lineage>
</organism>
<dbReference type="Proteomes" id="UP001629059">
    <property type="component" value="Unassembled WGS sequence"/>
</dbReference>
<keyword evidence="3" id="KW-0732">Signal</keyword>
<sequence>MPINHIFIISIQSLLLCTFLSVNGAVPSDSLREKDYPYLFSKIRKSESRPELQKVYLQAFLRNAKTDRNWEMIVNGYKNYMDYAPGKLAITYSDSMVEVALGSGCDKLIGSAYLSKGIAYYVLKDHEQALENYLAAQPYIESAADTYLDYKLKYNIAHVKYYLGNNEEAIALLSSCLDYFKEHNDRAYLSILHSLGLCYTKAGNYGQSEAMVSLGRKEAGRLDNHTMDDYFKHLEGQNHFFVRDYALAIQKLKQSIPGIEKNKDYANVAVANFYIGKSYWELRKFEQSFPYLKKVAAAFDEKAYTRPDLRENFELLIKYHKKREETERALYYVDQLLKADTLLLSRHDRLYDNIHRNYDTKELLREKQDMEEQLSYEKTKKRWLTAIVLILVIFSLLVIIRYERHRRFQNRIYRQLIRENQKEASKNTPTRVREMEIAPETLDKILNLLVKWEEAEGFLAADITQTSLALHLETNTRYVSDVILNYRGKKFNEYINDLKVNYIIEQLKSDRLKRMYTHDALAKEAGFSTTKRFVQAFKTRTGISPSFFSEKIRKEMREK</sequence>
<feature type="transmembrane region" description="Helical" evidence="2">
    <location>
        <begin position="383"/>
        <end position="402"/>
    </location>
</feature>
<feature type="chain" id="PRO_5046009985" evidence="3">
    <location>
        <begin position="25"/>
        <end position="559"/>
    </location>
</feature>
<keyword evidence="6" id="KW-1185">Reference proteome</keyword>
<dbReference type="InterPro" id="IPR019734">
    <property type="entry name" value="TPR_rpt"/>
</dbReference>
<feature type="signal peptide" evidence="3">
    <location>
        <begin position="1"/>
        <end position="24"/>
    </location>
</feature>
<dbReference type="PROSITE" id="PS01124">
    <property type="entry name" value="HTH_ARAC_FAMILY_2"/>
    <property type="match status" value="1"/>
</dbReference>
<evidence type="ECO:0000259" key="4">
    <source>
        <dbReference type="PROSITE" id="PS01124"/>
    </source>
</evidence>
<dbReference type="SMART" id="SM00028">
    <property type="entry name" value="TPR"/>
    <property type="match status" value="4"/>
</dbReference>
<dbReference type="Gene3D" id="1.10.10.60">
    <property type="entry name" value="Homeodomain-like"/>
    <property type="match status" value="1"/>
</dbReference>